<organism evidence="2 3">
    <name type="scientific">Methanoculleus sediminis</name>
    <dbReference type="NCBI Taxonomy" id="1550566"/>
    <lineage>
        <taxon>Archaea</taxon>
        <taxon>Methanobacteriati</taxon>
        <taxon>Methanobacteriota</taxon>
        <taxon>Stenosarchaea group</taxon>
        <taxon>Methanomicrobia</taxon>
        <taxon>Methanomicrobiales</taxon>
        <taxon>Methanomicrobiaceae</taxon>
        <taxon>Methanoculleus</taxon>
    </lineage>
</organism>
<feature type="transmembrane region" description="Helical" evidence="1">
    <location>
        <begin position="140"/>
        <end position="166"/>
    </location>
</feature>
<keyword evidence="2" id="KW-0378">Hydrolase</keyword>
<keyword evidence="1" id="KW-1133">Transmembrane helix</keyword>
<dbReference type="GO" id="GO:0016787">
    <property type="term" value="F:hydrolase activity"/>
    <property type="evidence" value="ECO:0007669"/>
    <property type="project" value="UniProtKB-KW"/>
</dbReference>
<dbReference type="PATRIC" id="fig|1550566.3.peg.1532"/>
<dbReference type="AlphaFoldDB" id="A0A0H1R7W0"/>
<reference evidence="2 3" key="1">
    <citation type="journal article" date="2015" name="Int. J. Syst. Evol. Microbiol.">
        <title>Methanoculleus sediminis sp. nov., a methanogen from sediments near a submarine mud volcano.</title>
        <authorList>
            <person name="Chen S.C."/>
            <person name="Chen M.F."/>
            <person name="Lai M.C."/>
            <person name="Weng C.Y."/>
            <person name="Wu S.Y."/>
            <person name="Lin S."/>
            <person name="Yang T.F."/>
            <person name="Chen P.C."/>
        </authorList>
    </citation>
    <scope>NUCLEOTIDE SEQUENCE [LARGE SCALE GENOMIC DNA]</scope>
    <source>
        <strain evidence="2 3">S3Fa</strain>
    </source>
</reference>
<sequence length="194" mass="21647">MYLLAHAMVGLLIGVVLAAIVGDRRVLALAVLGAVLPDLIDKPLGHIVLAGTLDYGRIYFHGLTILFLVVIAGLILYYYRRRIDLFAVAAGMASHQFFDGMWRHPVEWFWPFLGPLQSHGYPEDYFWESVLRELAQPSEWLFFLLIAGLFACIYRRELAAALTWLINPSLRMALVAALGLAVLAALTVGLRLLP</sequence>
<comment type="caution">
    <text evidence="2">The sequence shown here is derived from an EMBL/GenBank/DDBJ whole genome shotgun (WGS) entry which is preliminary data.</text>
</comment>
<feature type="transmembrane region" description="Helical" evidence="1">
    <location>
        <begin position="58"/>
        <end position="79"/>
    </location>
</feature>
<accession>A0A0H1R7W0</accession>
<evidence type="ECO:0000256" key="1">
    <source>
        <dbReference type="SAM" id="Phobius"/>
    </source>
</evidence>
<feature type="transmembrane region" description="Helical" evidence="1">
    <location>
        <begin position="172"/>
        <end position="193"/>
    </location>
</feature>
<evidence type="ECO:0000313" key="2">
    <source>
        <dbReference type="EMBL" id="KLK88732.1"/>
    </source>
</evidence>
<evidence type="ECO:0000313" key="3">
    <source>
        <dbReference type="Proteomes" id="UP000035301"/>
    </source>
</evidence>
<dbReference type="OrthoDB" id="200338at2157"/>
<name>A0A0H1R7W0_9EURY</name>
<dbReference type="STRING" id="1550566.SZ63_07045"/>
<gene>
    <name evidence="2" type="ORF">SZ63_07045</name>
</gene>
<dbReference type="InterPro" id="IPR007404">
    <property type="entry name" value="YdjM-like"/>
</dbReference>
<protein>
    <submittedName>
        <fullName evidence="2">Metal-dependent hydrolase</fullName>
    </submittedName>
</protein>
<dbReference type="EMBL" id="JXOJ01000002">
    <property type="protein sequence ID" value="KLK88732.1"/>
    <property type="molecule type" value="Genomic_DNA"/>
</dbReference>
<keyword evidence="3" id="KW-1185">Reference proteome</keyword>
<proteinExistence type="predicted"/>
<dbReference type="RefSeq" id="WP_048183152.1">
    <property type="nucleotide sequence ID" value="NZ_JXOJ01000002.1"/>
</dbReference>
<keyword evidence="1" id="KW-0812">Transmembrane</keyword>
<keyword evidence="1" id="KW-0472">Membrane</keyword>
<dbReference type="Pfam" id="PF04307">
    <property type="entry name" value="YdjM"/>
    <property type="match status" value="1"/>
</dbReference>
<dbReference type="Proteomes" id="UP000035301">
    <property type="component" value="Unassembled WGS sequence"/>
</dbReference>